<name>A0A9W8JNR8_9AGAR</name>
<organism evidence="1 2">
    <name type="scientific">Candolleomyces eurysporus</name>
    <dbReference type="NCBI Taxonomy" id="2828524"/>
    <lineage>
        <taxon>Eukaryota</taxon>
        <taxon>Fungi</taxon>
        <taxon>Dikarya</taxon>
        <taxon>Basidiomycota</taxon>
        <taxon>Agaricomycotina</taxon>
        <taxon>Agaricomycetes</taxon>
        <taxon>Agaricomycetidae</taxon>
        <taxon>Agaricales</taxon>
        <taxon>Agaricineae</taxon>
        <taxon>Psathyrellaceae</taxon>
        <taxon>Candolleomyces</taxon>
    </lineage>
</organism>
<evidence type="ECO:0000313" key="2">
    <source>
        <dbReference type="Proteomes" id="UP001140091"/>
    </source>
</evidence>
<dbReference type="InterPro" id="IPR021851">
    <property type="entry name" value="DUF3455"/>
</dbReference>
<dbReference type="OrthoDB" id="1859733at2759"/>
<gene>
    <name evidence="1" type="ORF">H1R20_g2905</name>
</gene>
<proteinExistence type="predicted"/>
<sequence>MHFNFMAIAAATGSMAVNAQRLHGCAIDQNFRIADFPSTLPAPTAPLSYMTAAVGTQNYTCTAAGNYTAAGAVAEVFDISCLVGSPLFSTIQDYLLDMWKEAPPDKLNYQSLVATFAPLEESGVVLGQHYFVPNPTTGQGLSPVWDFIPRLKKPEAFVLAARTGGVPAPTNQTDIDWLSLKSVSGSLATEVYRTDTREGKPPATCTPGSPDIQVPYSSKYYFYGGTIETV</sequence>
<evidence type="ECO:0008006" key="3">
    <source>
        <dbReference type="Google" id="ProtNLM"/>
    </source>
</evidence>
<keyword evidence="2" id="KW-1185">Reference proteome</keyword>
<feature type="non-terminal residue" evidence="1">
    <location>
        <position position="1"/>
    </location>
</feature>
<dbReference type="PANTHER" id="PTHR35567">
    <property type="entry name" value="MALATE DEHYDROGENASE (AFU_ORTHOLOGUE AFUA_2G13800)"/>
    <property type="match status" value="1"/>
</dbReference>
<protein>
    <recommendedName>
        <fullName evidence="3">Malate dehydrogenase</fullName>
    </recommendedName>
</protein>
<comment type="caution">
    <text evidence="1">The sequence shown here is derived from an EMBL/GenBank/DDBJ whole genome shotgun (WGS) entry which is preliminary data.</text>
</comment>
<dbReference type="PANTHER" id="PTHR35567:SF1">
    <property type="entry name" value="CONSERVED FUNGAL PROTEIN (AFU_ORTHOLOGUE AFUA_1G14230)"/>
    <property type="match status" value="1"/>
</dbReference>
<dbReference type="EMBL" id="JANBPK010000725">
    <property type="protein sequence ID" value="KAJ2934150.1"/>
    <property type="molecule type" value="Genomic_DNA"/>
</dbReference>
<dbReference type="Pfam" id="PF11937">
    <property type="entry name" value="DUF3455"/>
    <property type="match status" value="1"/>
</dbReference>
<reference evidence="1" key="1">
    <citation type="submission" date="2022-06" db="EMBL/GenBank/DDBJ databases">
        <title>Genome Sequence of Candolleomyces eurysporus.</title>
        <authorList>
            <person name="Buettner E."/>
        </authorList>
    </citation>
    <scope>NUCLEOTIDE SEQUENCE</scope>
    <source>
        <strain evidence="1">VTCC 930004</strain>
    </source>
</reference>
<dbReference type="AlphaFoldDB" id="A0A9W8JNR8"/>
<dbReference type="Proteomes" id="UP001140091">
    <property type="component" value="Unassembled WGS sequence"/>
</dbReference>
<accession>A0A9W8JNR8</accession>
<evidence type="ECO:0000313" key="1">
    <source>
        <dbReference type="EMBL" id="KAJ2934150.1"/>
    </source>
</evidence>